<evidence type="ECO:0000313" key="13">
    <source>
        <dbReference type="EMBL" id="GAM38436.1"/>
    </source>
</evidence>
<dbReference type="PROSITE" id="PS50255">
    <property type="entry name" value="CYTOCHROME_B5_2"/>
    <property type="match status" value="1"/>
</dbReference>
<dbReference type="Gene3D" id="1.25.10.10">
    <property type="entry name" value="Leucine-rich Repeat Variant"/>
    <property type="match status" value="1"/>
</dbReference>
<reference evidence="14" key="1">
    <citation type="journal article" date="2015" name="Genome Announc.">
        <title>Draft genome sequence of Talaromyces cellulolyticus strain Y-94, a source of lignocellulosic biomass-degrading enzymes.</title>
        <authorList>
            <person name="Fujii T."/>
            <person name="Koike H."/>
            <person name="Sawayama S."/>
            <person name="Yano S."/>
            <person name="Inoue H."/>
        </authorList>
    </citation>
    <scope>NUCLEOTIDE SEQUENCE [LARGE SCALE GENOMIC DNA]</scope>
    <source>
        <strain evidence="14">Y-94</strain>
    </source>
</reference>
<dbReference type="InterPro" id="IPR001199">
    <property type="entry name" value="Cyt_B5-like_heme/steroid-bd"/>
</dbReference>
<keyword evidence="8" id="KW-0274">FAD</keyword>
<dbReference type="InterPro" id="IPR040623">
    <property type="entry name" value="RPN2_C"/>
</dbReference>
<dbReference type="InterPro" id="IPR046373">
    <property type="entry name" value="Acyl-CoA_Oxase/DH_mid-dom_sf"/>
</dbReference>
<dbReference type="InterPro" id="IPR006091">
    <property type="entry name" value="Acyl-CoA_Oxase/DH_mid-dom"/>
</dbReference>
<comment type="caution">
    <text evidence="13">The sequence shown here is derived from an EMBL/GenBank/DDBJ whole genome shotgun (WGS) entry which is preliminary data.</text>
</comment>
<dbReference type="Gene3D" id="1.20.140.10">
    <property type="entry name" value="Butyryl-CoA Dehydrogenase, subunit A, domain 3"/>
    <property type="match status" value="1"/>
</dbReference>
<dbReference type="SMART" id="SM00567">
    <property type="entry name" value="EZ_HEAT"/>
    <property type="match status" value="3"/>
</dbReference>
<dbReference type="Pfam" id="PF00441">
    <property type="entry name" value="Acyl-CoA_dh_1"/>
    <property type="match status" value="1"/>
</dbReference>
<dbReference type="GO" id="GO:0043161">
    <property type="term" value="P:proteasome-mediated ubiquitin-dependent protein catabolic process"/>
    <property type="evidence" value="ECO:0007669"/>
    <property type="project" value="TreeGrafter"/>
</dbReference>
<comment type="similarity">
    <text evidence="3">Belongs to the proteasome subunit S1 family.</text>
</comment>
<dbReference type="PANTHER" id="PTHR10943">
    <property type="entry name" value="26S PROTEASOME NON-ATPASE REGULATORY SUBUNIT"/>
    <property type="match status" value="1"/>
</dbReference>
<feature type="compositionally biased region" description="Pro residues" evidence="11">
    <location>
        <begin position="1181"/>
        <end position="1191"/>
    </location>
</feature>
<dbReference type="InterPro" id="IPR013786">
    <property type="entry name" value="AcylCoA_DH/ox_N"/>
</dbReference>
<dbReference type="Pfam" id="PF01851">
    <property type="entry name" value="PC_rep"/>
    <property type="match status" value="1"/>
</dbReference>
<dbReference type="Gene3D" id="1.10.540.10">
    <property type="entry name" value="Acyl-CoA dehydrogenase/oxidase, N-terminal domain"/>
    <property type="match status" value="1"/>
</dbReference>
<dbReference type="Gene3D" id="2.40.110.10">
    <property type="entry name" value="Butyryl-CoA Dehydrogenase, subunit A, domain 2"/>
    <property type="match status" value="1"/>
</dbReference>
<dbReference type="InterPro" id="IPR048570">
    <property type="entry name" value="PSMD1_RPN2_N"/>
</dbReference>
<dbReference type="InterPro" id="IPR036250">
    <property type="entry name" value="AcylCo_DH-like_C"/>
</dbReference>
<dbReference type="InterPro" id="IPR009075">
    <property type="entry name" value="AcylCo_DH/oxidase_C"/>
</dbReference>
<evidence type="ECO:0000256" key="6">
    <source>
        <dbReference type="ARBA" id="ARBA00022630"/>
    </source>
</evidence>
<name>A0A6V8HBF6_TALPI</name>
<feature type="compositionally biased region" description="Polar residues" evidence="11">
    <location>
        <begin position="370"/>
        <end position="381"/>
    </location>
</feature>
<dbReference type="Pfam" id="PF00173">
    <property type="entry name" value="Cyt-b5"/>
    <property type="match status" value="1"/>
</dbReference>
<feature type="compositionally biased region" description="Polar residues" evidence="11">
    <location>
        <begin position="935"/>
        <end position="944"/>
    </location>
</feature>
<evidence type="ECO:0000256" key="3">
    <source>
        <dbReference type="ARBA" id="ARBA00006308"/>
    </source>
</evidence>
<dbReference type="PANTHER" id="PTHR10943:SF2">
    <property type="entry name" value="26S PROTEASOME NON-ATPASE REGULATORY SUBUNIT 1"/>
    <property type="match status" value="1"/>
</dbReference>
<feature type="region of interest" description="Disordered" evidence="11">
    <location>
        <begin position="357"/>
        <end position="381"/>
    </location>
</feature>
<feature type="compositionally biased region" description="Basic and acidic residues" evidence="11">
    <location>
        <begin position="924"/>
        <end position="933"/>
    </location>
</feature>
<dbReference type="SUPFAM" id="SSF47203">
    <property type="entry name" value="Acyl-CoA dehydrogenase C-terminal domain-like"/>
    <property type="match status" value="1"/>
</dbReference>
<evidence type="ECO:0000256" key="1">
    <source>
        <dbReference type="ARBA" id="ARBA00001974"/>
    </source>
</evidence>
<dbReference type="GO" id="GO:0034515">
    <property type="term" value="C:proteasome storage granule"/>
    <property type="evidence" value="ECO:0007669"/>
    <property type="project" value="TreeGrafter"/>
</dbReference>
<dbReference type="InterPro" id="IPR009100">
    <property type="entry name" value="AcylCoA_DH/oxidase_NM_dom_sf"/>
</dbReference>
<organism evidence="13 14">
    <name type="scientific">Talaromyces pinophilus</name>
    <name type="common">Penicillium pinophilum</name>
    <dbReference type="NCBI Taxonomy" id="128442"/>
    <lineage>
        <taxon>Eukaryota</taxon>
        <taxon>Fungi</taxon>
        <taxon>Dikarya</taxon>
        <taxon>Ascomycota</taxon>
        <taxon>Pezizomycotina</taxon>
        <taxon>Eurotiomycetes</taxon>
        <taxon>Eurotiomycetidae</taxon>
        <taxon>Eurotiales</taxon>
        <taxon>Trichocomaceae</taxon>
        <taxon>Talaromyces</taxon>
        <taxon>Talaromyces sect. Talaromyces</taxon>
    </lineage>
</organism>
<dbReference type="InterPro" id="IPR002015">
    <property type="entry name" value="Proteasome/cyclosome_rpt"/>
</dbReference>
<evidence type="ECO:0000256" key="4">
    <source>
        <dbReference type="ARBA" id="ARBA00009347"/>
    </source>
</evidence>
<dbReference type="InterPro" id="IPR016024">
    <property type="entry name" value="ARM-type_fold"/>
</dbReference>
<dbReference type="InterPro" id="IPR023210">
    <property type="entry name" value="NADP_OxRdtase_dom"/>
</dbReference>
<evidence type="ECO:0000256" key="7">
    <source>
        <dbReference type="ARBA" id="ARBA00022737"/>
    </source>
</evidence>
<dbReference type="SUPFAM" id="SSF55856">
    <property type="entry name" value="Cytochrome b5-like heme/steroid binding domain"/>
    <property type="match status" value="1"/>
</dbReference>
<keyword evidence="7" id="KW-0677">Repeat</keyword>
<dbReference type="Gene3D" id="3.20.20.100">
    <property type="entry name" value="NADP-dependent oxidoreductase domain"/>
    <property type="match status" value="1"/>
</dbReference>
<accession>A0A6V8HBF6</accession>
<feature type="compositionally biased region" description="Basic and acidic residues" evidence="11">
    <location>
        <begin position="950"/>
        <end position="984"/>
    </location>
</feature>
<evidence type="ECO:0000259" key="12">
    <source>
        <dbReference type="PROSITE" id="PS50255"/>
    </source>
</evidence>
<keyword evidence="10" id="KW-0560">Oxidoreductase</keyword>
<gene>
    <name evidence="13" type="ORF">TCE0_033r09155</name>
</gene>
<dbReference type="Pfam" id="PF18004">
    <property type="entry name" value="RPN2_C"/>
    <property type="match status" value="1"/>
</dbReference>
<feature type="region of interest" description="Disordered" evidence="11">
    <location>
        <begin position="910"/>
        <end position="984"/>
    </location>
</feature>
<dbReference type="Pfam" id="PF21505">
    <property type="entry name" value="RPN2_N"/>
    <property type="match status" value="2"/>
</dbReference>
<evidence type="ECO:0000313" key="14">
    <source>
        <dbReference type="Proteomes" id="UP000053095"/>
    </source>
</evidence>
<dbReference type="InterPro" id="IPR036400">
    <property type="entry name" value="Cyt_B5-like_heme/steroid_sf"/>
</dbReference>
<dbReference type="FunFam" id="1.25.10.10:FF:000017">
    <property type="entry name" value="26S proteasome non-ATPase regulatory subunit 1"/>
    <property type="match status" value="1"/>
</dbReference>
<proteinExistence type="inferred from homology"/>
<evidence type="ECO:0000256" key="11">
    <source>
        <dbReference type="SAM" id="MobiDB-lite"/>
    </source>
</evidence>
<dbReference type="Pfam" id="PF02770">
    <property type="entry name" value="Acyl-CoA_dh_M"/>
    <property type="match status" value="1"/>
</dbReference>
<evidence type="ECO:0000256" key="10">
    <source>
        <dbReference type="ARBA" id="ARBA00023002"/>
    </source>
</evidence>
<dbReference type="Pfam" id="PF00248">
    <property type="entry name" value="Aldo_ket_red"/>
    <property type="match status" value="1"/>
</dbReference>
<dbReference type="InterPro" id="IPR011989">
    <property type="entry name" value="ARM-like"/>
</dbReference>
<dbReference type="SUPFAM" id="SSF56645">
    <property type="entry name" value="Acyl-CoA dehydrogenase NM domain-like"/>
    <property type="match status" value="1"/>
</dbReference>
<feature type="region of interest" description="Disordered" evidence="11">
    <location>
        <begin position="1177"/>
        <end position="1197"/>
    </location>
</feature>
<dbReference type="GO" id="GO:0016627">
    <property type="term" value="F:oxidoreductase activity, acting on the CH-CH group of donors"/>
    <property type="evidence" value="ECO:0007669"/>
    <property type="project" value="InterPro"/>
</dbReference>
<dbReference type="GO" id="GO:0008540">
    <property type="term" value="C:proteasome regulatory particle, base subcomplex"/>
    <property type="evidence" value="ECO:0007669"/>
    <property type="project" value="TreeGrafter"/>
</dbReference>
<dbReference type="GO" id="GO:0050660">
    <property type="term" value="F:flavin adenine dinucleotide binding"/>
    <property type="evidence" value="ECO:0007669"/>
    <property type="project" value="InterPro"/>
</dbReference>
<dbReference type="Pfam" id="PF02771">
    <property type="entry name" value="Acyl-CoA_dh_N"/>
    <property type="match status" value="1"/>
</dbReference>
<comment type="cofactor">
    <cofactor evidence="1">
        <name>FAD</name>
        <dbReference type="ChEBI" id="CHEBI:57692"/>
    </cofactor>
</comment>
<dbReference type="EMBL" id="DF933829">
    <property type="protein sequence ID" value="GAM38436.1"/>
    <property type="molecule type" value="Genomic_DNA"/>
</dbReference>
<dbReference type="Gene3D" id="3.10.120.10">
    <property type="entry name" value="Cytochrome b5-like heme/steroid binding domain"/>
    <property type="match status" value="1"/>
</dbReference>
<feature type="region of interest" description="Disordered" evidence="11">
    <location>
        <begin position="158"/>
        <end position="179"/>
    </location>
</feature>
<evidence type="ECO:0000256" key="2">
    <source>
        <dbReference type="ARBA" id="ARBA00002187"/>
    </source>
</evidence>
<dbReference type="GO" id="GO:0005634">
    <property type="term" value="C:nucleus"/>
    <property type="evidence" value="ECO:0007669"/>
    <property type="project" value="TreeGrafter"/>
</dbReference>
<protein>
    <recommendedName>
        <fullName evidence="5">26S proteasome regulatory subunit RPN2</fullName>
    </recommendedName>
</protein>
<dbReference type="InterPro" id="IPR036812">
    <property type="entry name" value="NAD(P)_OxRdtase_dom_sf"/>
</dbReference>
<dbReference type="SMART" id="SM01117">
    <property type="entry name" value="Cyt-b5"/>
    <property type="match status" value="1"/>
</dbReference>
<dbReference type="InterPro" id="IPR004155">
    <property type="entry name" value="PBS_lyase_HEAT"/>
</dbReference>
<keyword evidence="9 13" id="KW-0647">Proteasome</keyword>
<keyword evidence="6" id="KW-0285">Flavoprotein</keyword>
<comment type="similarity">
    <text evidence="4">Belongs to the acyl-CoA dehydrogenase family.</text>
</comment>
<dbReference type="SUPFAM" id="SSF48371">
    <property type="entry name" value="ARM repeat"/>
    <property type="match status" value="1"/>
</dbReference>
<comment type="function">
    <text evidence="2">Acts as a regulatory subunit of the 26S proteasome which is involved in the ATP-dependent degradation of ubiquitinated proteins.</text>
</comment>
<sequence>MVGLTSASGLVGFLSEPDPELRVFALKTLDAEVDVLWTDIVDAIPQIEALYEDETFPERELAALVASKVYYHLQEYNESMVFALGAGKLLNLDKGGEFEQTIISKCIDTFISLSASRRPSVGEAPLSLNTAFPSSNGATNTSASLASPITPFSQSALPSKSLLSREEEPSAEATFPQDSASKFEETSLVVRRGVQKQLQAVIERLFEQCFRQQRYRQVVGIAIEAKNLDVLRTAILRCSESEKQQQGEASRHGEELIEYVLDICMSVIQERSFRNEILKLILELLNQIPSPDYFAIAKCVVYLDEHSMATEILRQLVDKDETRARTIAYQISFDLYDNSTQEFLKKVIAEIEELLPDEPKPESAGEGATESDSLLANQSSSKTELTEEARLAFTNIRDILQGVKTIQLNLEFLYRSNKADVSILNKIRDSLEARNSIFHNAVTFSNAFMHAGTTHDKFFRDNLEWLGKAVNWSKFTATAALGVIHKGNLSEGRKLLAPYLPREHISGVGSTGSVYSQGGSLFAYGLIYANHGGAAIELIRDHFKKATEEVVQHGGALGLGVAGMATGDEGIWEDLKSVLYTDSAVNGEAVGLAMGLVMLGTGNMKLLEEMVQYAHETQHEKIVRGLALGMALIMYGRQEAADELINGLLGDPDPYLRYGGIMTVALAYCGTGSNKAVRKLLHVAVSDVNDDVRRVAVLSLGFILFRKHQSVPRMVELLSESYNPHVRYGAAMALGISCAGTGLDEAIDLLEPMLKDPTDFVRQGALISLAMVLVQQNETMNPKVGSIRKMMNKMITDRHEDAMAKFGCAIALGIIDAGGRNCTISLQTQTGNLNMPGIVGAAVFTQYWYWFPLAHFLSLSYTPTAVIGVDQSLEVPVFQFHSNTRPSLFDYPPEQQVKADEAPEKVKTAVLSTTNQAKRRAQRREKQQRRESMDVDQTPTTPKVSGQLPEKMETDETAVKEGEEGKEAKEEAPAEGQKKKAEKEKVGYELENMSRVLPAQLKYLTFPDPRYEPVKRPTGGVVVVLDKKPDEPRETIELRATTEIRQAAISDAMQYFADRIQAQGANAAFETPQRGGAASDATGAALAAGVLTAVDEDEEGAEDAPVAAHNKSDSLWIVIDEDVYDVTKFQDEHPGGKKILQRVAGKDASKQFWKYHNEGILKKYKSQLQIGSLDTKKVEAPPAPAPAPAAPSPAKANAVAKPAKPAKSEGPLEPYGDLIPFADPSWYQGQHSPYYNETHAALRAEIRAWVESEIEPYVTEWDEGKKVPDSIYKQMGERGYLAGLLGVHFPAEYTQSRVKSVPPEMWDHFHELIVTDELSRTGSGGLVWNLIGGFGIGCPPLVKFGKKPLLDRILPGILAGDKRICLAITEPDAGSDVANLTCEAKLSEDGKHYIVNGEKKWITNGIWSDYFTVAVRTGGEGMNGISVLLIERENGGVSTRRMDCQGVWSSGTTYITFEDTKVPVENLIGKENQGFKVIMTNFNHERIGIVIQSLRFSRVCYEESVKYANKRRTFGKKLIDHPVIRMKLADMARQIEAAYNWLENVVYQAQSMEETEAMLKMGGAIAGLKAQSTKTFEFCAREASQIFGGLSYSRGGQGGKIERLYRDVRAYAIPGGSEEIMLDLTITQHFEKPPSINPSHPSLSSTMGDAGLNSLAGDKSPGLQSLAGDKFPVLIMGGSGFSYQVNKDPESLDVVGILRKAFDLGLRAIDTSPYYEPSEQLMGHALTRPEIASKYKRSDYILMTKVGRISVDKFDYSPEWIEKSVARSLARFQTTYIDVVFCHDVEFVTPEEAISAVGTLFKLRDAGHLKYVGISGYDIPALAEVAQGALKRYGRPVDIVQNWAQLTLQNTKLEQEGLQLFKDAGVSCICNSSPLGSGLLRNGGVPLGALGDWHPAPPELRAVSQDVATWVESRGESLSALAVRFALSRARRASHDGLHVSTILGVGAMSDLEENISTAKTILRPETGSAVEDFETLDNFRYLNEAREAQDLPLYAQVQKMMGSWLDFAFSSA</sequence>
<dbReference type="Pfam" id="PF13646">
    <property type="entry name" value="HEAT_2"/>
    <property type="match status" value="1"/>
</dbReference>
<evidence type="ECO:0000256" key="5">
    <source>
        <dbReference type="ARBA" id="ARBA00015684"/>
    </source>
</evidence>
<dbReference type="SUPFAM" id="SSF51430">
    <property type="entry name" value="NAD(P)-linked oxidoreductase"/>
    <property type="match status" value="1"/>
</dbReference>
<keyword evidence="14" id="KW-1185">Reference proteome</keyword>
<evidence type="ECO:0000256" key="8">
    <source>
        <dbReference type="ARBA" id="ARBA00022827"/>
    </source>
</evidence>
<feature type="domain" description="Cytochrome b5 heme-binding" evidence="12">
    <location>
        <begin position="1106"/>
        <end position="1174"/>
    </location>
</feature>
<dbReference type="InterPro" id="IPR037069">
    <property type="entry name" value="AcylCoA_DH/ox_N_sf"/>
</dbReference>
<dbReference type="Proteomes" id="UP000053095">
    <property type="component" value="Unassembled WGS sequence"/>
</dbReference>
<evidence type="ECO:0000256" key="9">
    <source>
        <dbReference type="ARBA" id="ARBA00022942"/>
    </source>
</evidence>